<accession>A0A5B7JQQ0</accession>
<reference evidence="2 3" key="1">
    <citation type="submission" date="2019-05" db="EMBL/GenBank/DDBJ databases">
        <title>Another draft genome of Portunus trituberculatus and its Hox gene families provides insights of decapod evolution.</title>
        <authorList>
            <person name="Jeong J.-H."/>
            <person name="Song I."/>
            <person name="Kim S."/>
            <person name="Choi T."/>
            <person name="Kim D."/>
            <person name="Ryu S."/>
            <person name="Kim W."/>
        </authorList>
    </citation>
    <scope>NUCLEOTIDE SEQUENCE [LARGE SCALE GENOMIC DNA]</scope>
    <source>
        <tissue evidence="2">Muscle</tissue>
    </source>
</reference>
<organism evidence="2 3">
    <name type="scientific">Portunus trituberculatus</name>
    <name type="common">Swimming crab</name>
    <name type="synonym">Neptunus trituberculatus</name>
    <dbReference type="NCBI Taxonomy" id="210409"/>
    <lineage>
        <taxon>Eukaryota</taxon>
        <taxon>Metazoa</taxon>
        <taxon>Ecdysozoa</taxon>
        <taxon>Arthropoda</taxon>
        <taxon>Crustacea</taxon>
        <taxon>Multicrustacea</taxon>
        <taxon>Malacostraca</taxon>
        <taxon>Eumalacostraca</taxon>
        <taxon>Eucarida</taxon>
        <taxon>Decapoda</taxon>
        <taxon>Pleocyemata</taxon>
        <taxon>Brachyura</taxon>
        <taxon>Eubrachyura</taxon>
        <taxon>Portunoidea</taxon>
        <taxon>Portunidae</taxon>
        <taxon>Portuninae</taxon>
        <taxon>Portunus</taxon>
    </lineage>
</organism>
<sequence length="91" mass="11003">MKVRMRSQVAVEEIMARKGKLADDDEHKDILIKIDMNIEEREKENVLRSEAKEKKQEKDKDREEEFLLEGSGYETKEVVPKEKKRRSWRRQ</sequence>
<feature type="compositionally biased region" description="Basic and acidic residues" evidence="1">
    <location>
        <begin position="43"/>
        <end position="65"/>
    </location>
</feature>
<dbReference type="AlphaFoldDB" id="A0A5B7JQQ0"/>
<comment type="caution">
    <text evidence="2">The sequence shown here is derived from an EMBL/GenBank/DDBJ whole genome shotgun (WGS) entry which is preliminary data.</text>
</comment>
<dbReference type="EMBL" id="VSRR010107295">
    <property type="protein sequence ID" value="MPC96773.1"/>
    <property type="molecule type" value="Genomic_DNA"/>
</dbReference>
<evidence type="ECO:0000313" key="2">
    <source>
        <dbReference type="EMBL" id="MPC96773.1"/>
    </source>
</evidence>
<gene>
    <name evidence="2" type="ORF">E2C01_092051</name>
</gene>
<protein>
    <submittedName>
        <fullName evidence="2">Uncharacterized protein</fullName>
    </submittedName>
</protein>
<evidence type="ECO:0000313" key="3">
    <source>
        <dbReference type="Proteomes" id="UP000324222"/>
    </source>
</evidence>
<evidence type="ECO:0000256" key="1">
    <source>
        <dbReference type="SAM" id="MobiDB-lite"/>
    </source>
</evidence>
<keyword evidence="3" id="KW-1185">Reference proteome</keyword>
<dbReference type="Proteomes" id="UP000324222">
    <property type="component" value="Unassembled WGS sequence"/>
</dbReference>
<proteinExistence type="predicted"/>
<name>A0A5B7JQQ0_PORTR</name>
<feature type="region of interest" description="Disordered" evidence="1">
    <location>
        <begin position="43"/>
        <end position="67"/>
    </location>
</feature>